<keyword evidence="2" id="KW-1133">Transmembrane helix</keyword>
<keyword evidence="2" id="KW-0812">Transmembrane</keyword>
<name>A0A0N4ZR51_PARTI</name>
<keyword evidence="2" id="KW-0472">Membrane</keyword>
<feature type="transmembrane region" description="Helical" evidence="2">
    <location>
        <begin position="55"/>
        <end position="75"/>
    </location>
</feature>
<proteinExistence type="predicted"/>
<dbReference type="WBParaSite" id="PTRK_0001099000.1">
    <property type="protein sequence ID" value="PTRK_0001099000.1"/>
    <property type="gene ID" value="PTRK_0001099000"/>
</dbReference>
<feature type="region of interest" description="Disordered" evidence="1">
    <location>
        <begin position="162"/>
        <end position="203"/>
    </location>
</feature>
<keyword evidence="3" id="KW-1185">Reference proteome</keyword>
<dbReference type="Proteomes" id="UP000038045">
    <property type="component" value="Unplaced"/>
</dbReference>
<feature type="transmembrane region" description="Helical" evidence="2">
    <location>
        <begin position="118"/>
        <end position="144"/>
    </location>
</feature>
<evidence type="ECO:0000313" key="4">
    <source>
        <dbReference type="WBParaSite" id="PTRK_0001099000.1"/>
    </source>
</evidence>
<evidence type="ECO:0000256" key="1">
    <source>
        <dbReference type="SAM" id="MobiDB-lite"/>
    </source>
</evidence>
<feature type="compositionally biased region" description="Low complexity" evidence="1">
    <location>
        <begin position="164"/>
        <end position="174"/>
    </location>
</feature>
<evidence type="ECO:0000313" key="3">
    <source>
        <dbReference type="Proteomes" id="UP000038045"/>
    </source>
</evidence>
<feature type="transmembrane region" description="Helical" evidence="2">
    <location>
        <begin position="12"/>
        <end position="32"/>
    </location>
</feature>
<evidence type="ECO:0000256" key="2">
    <source>
        <dbReference type="SAM" id="Phobius"/>
    </source>
</evidence>
<protein>
    <submittedName>
        <fullName evidence="4">Uncharacterized protein</fullName>
    </submittedName>
</protein>
<feature type="transmembrane region" description="Helical" evidence="2">
    <location>
        <begin position="87"/>
        <end position="112"/>
    </location>
</feature>
<feature type="compositionally biased region" description="Polar residues" evidence="1">
    <location>
        <begin position="191"/>
        <end position="203"/>
    </location>
</feature>
<reference evidence="4" key="1">
    <citation type="submission" date="2017-02" db="UniProtKB">
        <authorList>
            <consortium name="WormBaseParasite"/>
        </authorList>
    </citation>
    <scope>IDENTIFICATION</scope>
</reference>
<dbReference type="AlphaFoldDB" id="A0A0N4ZR51"/>
<organism evidence="3 4">
    <name type="scientific">Parastrongyloides trichosuri</name>
    <name type="common">Possum-specific nematode worm</name>
    <dbReference type="NCBI Taxonomy" id="131310"/>
    <lineage>
        <taxon>Eukaryota</taxon>
        <taxon>Metazoa</taxon>
        <taxon>Ecdysozoa</taxon>
        <taxon>Nematoda</taxon>
        <taxon>Chromadorea</taxon>
        <taxon>Rhabditida</taxon>
        <taxon>Tylenchina</taxon>
        <taxon>Panagrolaimomorpha</taxon>
        <taxon>Strongyloidoidea</taxon>
        <taxon>Strongyloididae</taxon>
        <taxon>Parastrongyloides</taxon>
    </lineage>
</organism>
<sequence length="203" mass="23543">MKLGSLVNPKTFLFSALVCLFLERFFVLFPFYDGYNESIEKLNNMDFTYESEGRIIVNLLSILFLFDIFMIMSYLFNLLNCGKEIQLYIIVAIGVGLCWSQLFVSFMKFIYYKGIQKALFLFGIIVQFTFYIIHSVYLILACVVQYDNQERQQKKTRHYEAGITNSSTNGNENTTKVESLTKTPTKHESSEVQNSKLNVETIP</sequence>
<accession>A0A0N4ZR51</accession>